<comment type="similarity">
    <text evidence="3">Belongs to the helicase family. RecQ subfamily.</text>
</comment>
<evidence type="ECO:0000256" key="6">
    <source>
        <dbReference type="ARBA" id="ARBA00022763"/>
    </source>
</evidence>
<keyword evidence="11" id="KW-0238">DNA-binding</keyword>
<dbReference type="NCBIfam" id="TIGR01389">
    <property type="entry name" value="recQ"/>
    <property type="match status" value="1"/>
</dbReference>
<keyword evidence="7 20" id="KW-0378">Hydrolase</keyword>
<keyword evidence="10" id="KW-0067">ATP-binding</keyword>
<dbReference type="eggNOG" id="COG0514">
    <property type="taxonomic scope" value="Bacteria"/>
</dbReference>
<dbReference type="PROSITE" id="PS51192">
    <property type="entry name" value="HELICASE_ATP_BIND_1"/>
    <property type="match status" value="1"/>
</dbReference>
<dbReference type="GO" id="GO:0043590">
    <property type="term" value="C:bacterial nucleoid"/>
    <property type="evidence" value="ECO:0007669"/>
    <property type="project" value="TreeGrafter"/>
</dbReference>
<comment type="cofactor">
    <cofactor evidence="1">
        <name>Mg(2+)</name>
        <dbReference type="ChEBI" id="CHEBI:18420"/>
    </cofactor>
</comment>
<dbReference type="SMART" id="SM00490">
    <property type="entry name" value="HELICc"/>
    <property type="match status" value="1"/>
</dbReference>
<evidence type="ECO:0000256" key="5">
    <source>
        <dbReference type="ARBA" id="ARBA00022741"/>
    </source>
</evidence>
<dbReference type="InterPro" id="IPR001650">
    <property type="entry name" value="Helicase_C-like"/>
</dbReference>
<evidence type="ECO:0000256" key="1">
    <source>
        <dbReference type="ARBA" id="ARBA00001946"/>
    </source>
</evidence>
<dbReference type="InterPro" id="IPR018982">
    <property type="entry name" value="RQC_domain"/>
</dbReference>
<dbReference type="Pfam" id="PF16124">
    <property type="entry name" value="RecQ_Zn_bind"/>
    <property type="match status" value="1"/>
</dbReference>
<dbReference type="InterPro" id="IPR002464">
    <property type="entry name" value="DNA/RNA_helicase_DEAH_CS"/>
</dbReference>
<dbReference type="Proteomes" id="UP000004594">
    <property type="component" value="Unassembled WGS sequence"/>
</dbReference>
<dbReference type="GO" id="GO:0006260">
    <property type="term" value="P:DNA replication"/>
    <property type="evidence" value="ECO:0007669"/>
    <property type="project" value="InterPro"/>
</dbReference>
<comment type="catalytic activity">
    <reaction evidence="15">
        <text>Couples ATP hydrolysis with the unwinding of duplex DNA by translocating in the 3'-5' direction.</text>
        <dbReference type="EC" id="5.6.2.4"/>
    </reaction>
</comment>
<keyword evidence="9" id="KW-0862">Zinc</keyword>
<dbReference type="PROSITE" id="PS50967">
    <property type="entry name" value="HRDC"/>
    <property type="match status" value="2"/>
</dbReference>
<dbReference type="GO" id="GO:0003677">
    <property type="term" value="F:DNA binding"/>
    <property type="evidence" value="ECO:0007669"/>
    <property type="project" value="UniProtKB-KW"/>
</dbReference>
<evidence type="ECO:0000256" key="13">
    <source>
        <dbReference type="ARBA" id="ARBA00023204"/>
    </source>
</evidence>
<dbReference type="InterPro" id="IPR004589">
    <property type="entry name" value="DNA_helicase_ATP-dep_RecQ"/>
</dbReference>
<feature type="domain" description="HRDC" evidence="17">
    <location>
        <begin position="623"/>
        <end position="703"/>
    </location>
</feature>
<dbReference type="GO" id="GO:0005524">
    <property type="term" value="F:ATP binding"/>
    <property type="evidence" value="ECO:0007669"/>
    <property type="project" value="UniProtKB-KW"/>
</dbReference>
<dbReference type="GO" id="GO:0016787">
    <property type="term" value="F:hydrolase activity"/>
    <property type="evidence" value="ECO:0007669"/>
    <property type="project" value="UniProtKB-KW"/>
</dbReference>
<dbReference type="GO" id="GO:0005737">
    <property type="term" value="C:cytoplasm"/>
    <property type="evidence" value="ECO:0007669"/>
    <property type="project" value="TreeGrafter"/>
</dbReference>
<dbReference type="InterPro" id="IPR036388">
    <property type="entry name" value="WH-like_DNA-bd_sf"/>
</dbReference>
<evidence type="ECO:0000313" key="21">
    <source>
        <dbReference type="Proteomes" id="UP000004594"/>
    </source>
</evidence>
<dbReference type="OrthoDB" id="9763310at2"/>
<dbReference type="GO" id="GO:0006310">
    <property type="term" value="P:DNA recombination"/>
    <property type="evidence" value="ECO:0007669"/>
    <property type="project" value="UniProtKB-UniRule"/>
</dbReference>
<dbReference type="Gene3D" id="1.10.10.10">
    <property type="entry name" value="Winged helix-like DNA-binding domain superfamily/Winged helix DNA-binding domain"/>
    <property type="match status" value="1"/>
</dbReference>
<dbReference type="SMART" id="SM00487">
    <property type="entry name" value="DEXDc"/>
    <property type="match status" value="1"/>
</dbReference>
<dbReference type="InterPro" id="IPR002121">
    <property type="entry name" value="HRDC_dom"/>
</dbReference>
<evidence type="ECO:0000256" key="12">
    <source>
        <dbReference type="ARBA" id="ARBA00023172"/>
    </source>
</evidence>
<dbReference type="PROSITE" id="PS00690">
    <property type="entry name" value="DEAH_ATP_HELICASE"/>
    <property type="match status" value="1"/>
</dbReference>
<dbReference type="InterPro" id="IPR006293">
    <property type="entry name" value="DNA_helicase_ATP-dep_RecQ_bac"/>
</dbReference>
<dbReference type="InterPro" id="IPR010997">
    <property type="entry name" value="HRDC-like_sf"/>
</dbReference>
<evidence type="ECO:0000256" key="14">
    <source>
        <dbReference type="ARBA" id="ARBA00023235"/>
    </source>
</evidence>
<dbReference type="SMART" id="SM00956">
    <property type="entry name" value="RQC"/>
    <property type="match status" value="1"/>
</dbReference>
<comment type="cofactor">
    <cofactor evidence="2">
        <name>Zn(2+)</name>
        <dbReference type="ChEBI" id="CHEBI:29105"/>
    </cofactor>
</comment>
<keyword evidence="8 20" id="KW-0347">Helicase</keyword>
<dbReference type="FunFam" id="1.10.150.80:FF:000002">
    <property type="entry name" value="ATP-dependent DNA helicase RecQ"/>
    <property type="match status" value="1"/>
</dbReference>
<keyword evidence="12" id="KW-0233">DNA recombination</keyword>
<keyword evidence="4" id="KW-0479">Metal-binding</keyword>
<dbReference type="Gene3D" id="1.10.150.80">
    <property type="entry name" value="HRDC domain"/>
    <property type="match status" value="2"/>
</dbReference>
<dbReference type="Pfam" id="PF00271">
    <property type="entry name" value="Helicase_C"/>
    <property type="match status" value="1"/>
</dbReference>
<organism evidence="20 21">
    <name type="scientific">Dialister micraerophilus UPII 345-E</name>
    <dbReference type="NCBI Taxonomy" id="910314"/>
    <lineage>
        <taxon>Bacteria</taxon>
        <taxon>Bacillati</taxon>
        <taxon>Bacillota</taxon>
        <taxon>Negativicutes</taxon>
        <taxon>Veillonellales</taxon>
        <taxon>Veillonellaceae</taxon>
        <taxon>Dialister</taxon>
    </lineage>
</organism>
<dbReference type="SUPFAM" id="SSF52540">
    <property type="entry name" value="P-loop containing nucleoside triphosphate hydrolases"/>
    <property type="match status" value="1"/>
</dbReference>
<dbReference type="InterPro" id="IPR036390">
    <property type="entry name" value="WH_DNA-bd_sf"/>
</dbReference>
<dbReference type="GO" id="GO:0009432">
    <property type="term" value="P:SOS response"/>
    <property type="evidence" value="ECO:0007669"/>
    <property type="project" value="UniProtKB-UniRule"/>
</dbReference>
<dbReference type="SUPFAM" id="SSF47819">
    <property type="entry name" value="HRDC-like"/>
    <property type="match status" value="2"/>
</dbReference>
<dbReference type="FunFam" id="3.40.50.300:FF:000296">
    <property type="entry name" value="ATP-dependent DNA helicase RecQ"/>
    <property type="match status" value="1"/>
</dbReference>
<evidence type="ECO:0000256" key="8">
    <source>
        <dbReference type="ARBA" id="ARBA00022806"/>
    </source>
</evidence>
<dbReference type="PANTHER" id="PTHR13710:SF105">
    <property type="entry name" value="ATP-DEPENDENT DNA HELICASE Q1"/>
    <property type="match status" value="1"/>
</dbReference>
<dbReference type="EC" id="5.6.2.4" evidence="16"/>
<dbReference type="CDD" id="cd17920">
    <property type="entry name" value="DEXHc_RecQ"/>
    <property type="match status" value="1"/>
</dbReference>
<dbReference type="InterPro" id="IPR044876">
    <property type="entry name" value="HRDC_dom_sf"/>
</dbReference>
<evidence type="ECO:0000256" key="16">
    <source>
        <dbReference type="NCBIfam" id="TIGR01389"/>
    </source>
</evidence>
<dbReference type="GO" id="GO:0030894">
    <property type="term" value="C:replisome"/>
    <property type="evidence" value="ECO:0007669"/>
    <property type="project" value="TreeGrafter"/>
</dbReference>
<name>E4L951_9FIRM</name>
<evidence type="ECO:0000256" key="15">
    <source>
        <dbReference type="ARBA" id="ARBA00034617"/>
    </source>
</evidence>
<dbReference type="SMART" id="SM00341">
    <property type="entry name" value="HRDC"/>
    <property type="match status" value="2"/>
</dbReference>
<evidence type="ECO:0000313" key="20">
    <source>
        <dbReference type="EMBL" id="EFR42681.1"/>
    </source>
</evidence>
<evidence type="ECO:0000259" key="17">
    <source>
        <dbReference type="PROSITE" id="PS50967"/>
    </source>
</evidence>
<evidence type="ECO:0000259" key="19">
    <source>
        <dbReference type="PROSITE" id="PS51194"/>
    </source>
</evidence>
<dbReference type="InterPro" id="IPR011545">
    <property type="entry name" value="DEAD/DEAH_box_helicase_dom"/>
</dbReference>
<dbReference type="NCBIfam" id="TIGR00614">
    <property type="entry name" value="recQ_fam"/>
    <property type="match status" value="1"/>
</dbReference>
<dbReference type="Gene3D" id="3.40.50.300">
    <property type="entry name" value="P-loop containing nucleotide triphosphate hydrolases"/>
    <property type="match status" value="2"/>
</dbReference>
<dbReference type="GO" id="GO:0009378">
    <property type="term" value="F:four-way junction helicase activity"/>
    <property type="evidence" value="ECO:0007669"/>
    <property type="project" value="TreeGrafter"/>
</dbReference>
<keyword evidence="14" id="KW-0413">Isomerase</keyword>
<dbReference type="GO" id="GO:0043138">
    <property type="term" value="F:3'-5' DNA helicase activity"/>
    <property type="evidence" value="ECO:0007669"/>
    <property type="project" value="UniProtKB-EC"/>
</dbReference>
<accession>E4L951</accession>
<dbReference type="SUPFAM" id="SSF46785">
    <property type="entry name" value="Winged helix' DNA-binding domain"/>
    <property type="match status" value="1"/>
</dbReference>
<evidence type="ECO:0000256" key="10">
    <source>
        <dbReference type="ARBA" id="ARBA00022840"/>
    </source>
</evidence>
<protein>
    <recommendedName>
        <fullName evidence="16">DNA helicase RecQ</fullName>
        <ecNumber evidence="16">5.6.2.4</ecNumber>
    </recommendedName>
</protein>
<evidence type="ECO:0000256" key="7">
    <source>
        <dbReference type="ARBA" id="ARBA00022801"/>
    </source>
</evidence>
<sequence length="782" mass="89847">MTREQILKKYFGYDEFRPMQGEVIDEILSGKDVLAIMPTGAGKSLCFQVPALMFPYGSVIISPLISLMKDQVEALNEQGISASYVNSTVTYEESIERLRELYRGHIKLLYMAPEKLEASYFTHCLSQVPLSMVVVDEAHCVSQWGHDFRPSYRKIRNFINTLSKKPIIAAFTATATQAVEKDMRESLGLSDARLFKTSLDRPNLSFTVITDTDKYSFLSKYISAHKEESGIIYCATRKAADEVYEYVKAQGHSVGKYHAGMDDDERRKAQEDFSFDRVQIMVATNAFGMGIDKSNIRYIIHYQMPKSLEAYYQEAGRGGRDGDDAECILLYSGRDSGIQKFLIEQSFGDEDRKKKDYRRLHAMIDYCKTGECLRNFILKYFGEKPKENCGHCSRCLTECAKADVTDIAVLAFRTIKIVNEHFGMSVIADILKGSRSKSVIERKLDKVPTYGRLSFESAKHIKSMLARYMADGYLRREGEPYPVLKLTEKAQEVLDGTRKVMSIASAASDVIEDTITEKKVKIKNKGAFFEILRKLRREIASEEKVPPFVIFSDATLTDMLIKMPTTEDELAKVKGVGAFKLKKYGKRFIELLKSIKDKKVKSDEEKSFENLRNDSKERKTTTRQNKYEISAKLFKLRKNISEKENIKPHLIFSDKILEEIAEKAPKTLDELSAIKGIGPRKIEKYGKIFLKEIESVGNIENTEFSETDKQAFLLYMTKVLERIGRKIHVKKELYRIDEDLIKCFYSDENPEKYLNDEQRKHKEEIIRAIDAYRNIVNMRVRK</sequence>
<evidence type="ECO:0000259" key="18">
    <source>
        <dbReference type="PROSITE" id="PS51192"/>
    </source>
</evidence>
<evidence type="ECO:0000256" key="2">
    <source>
        <dbReference type="ARBA" id="ARBA00001947"/>
    </source>
</evidence>
<dbReference type="PROSITE" id="PS51194">
    <property type="entry name" value="HELICASE_CTER"/>
    <property type="match status" value="1"/>
</dbReference>
<dbReference type="AlphaFoldDB" id="E4L951"/>
<evidence type="ECO:0000256" key="11">
    <source>
        <dbReference type="ARBA" id="ARBA00023125"/>
    </source>
</evidence>
<feature type="domain" description="HRDC" evidence="17">
    <location>
        <begin position="522"/>
        <end position="602"/>
    </location>
</feature>
<keyword evidence="6" id="KW-0227">DNA damage</keyword>
<dbReference type="Pfam" id="PF00270">
    <property type="entry name" value="DEAD"/>
    <property type="match status" value="1"/>
</dbReference>
<dbReference type="GO" id="GO:0006281">
    <property type="term" value="P:DNA repair"/>
    <property type="evidence" value="ECO:0007669"/>
    <property type="project" value="UniProtKB-KW"/>
</dbReference>
<evidence type="ECO:0000256" key="4">
    <source>
        <dbReference type="ARBA" id="ARBA00022723"/>
    </source>
</evidence>
<dbReference type="GO" id="GO:0046872">
    <property type="term" value="F:metal ion binding"/>
    <property type="evidence" value="ECO:0007669"/>
    <property type="project" value="UniProtKB-KW"/>
</dbReference>
<dbReference type="InterPro" id="IPR014001">
    <property type="entry name" value="Helicase_ATP-bd"/>
</dbReference>
<feature type="domain" description="Helicase ATP-binding" evidence="18">
    <location>
        <begin position="24"/>
        <end position="193"/>
    </location>
</feature>
<reference evidence="20 21" key="1">
    <citation type="submission" date="2010-11" db="EMBL/GenBank/DDBJ databases">
        <authorList>
            <person name="Durkin A.S."/>
            <person name="Madupu R."/>
            <person name="Torralba M."/>
            <person name="Gillis M."/>
            <person name="Methe B."/>
            <person name="Sutton G."/>
            <person name="Nelson K.E."/>
        </authorList>
    </citation>
    <scope>NUCLEOTIDE SEQUENCE [LARGE SCALE GENOMIC DNA]</scope>
    <source>
        <strain evidence="20 21">UPII 345-E</strain>
    </source>
</reference>
<dbReference type="RefSeq" id="WP_007554700.1">
    <property type="nucleotide sequence ID" value="NZ_AENT01000021.1"/>
</dbReference>
<dbReference type="EMBL" id="AENT01000021">
    <property type="protein sequence ID" value="EFR42681.1"/>
    <property type="molecule type" value="Genomic_DNA"/>
</dbReference>
<proteinExistence type="inferred from homology"/>
<feature type="domain" description="Helicase C-terminal" evidence="19">
    <location>
        <begin position="217"/>
        <end position="361"/>
    </location>
</feature>
<keyword evidence="13" id="KW-0234">DNA repair</keyword>
<dbReference type="InterPro" id="IPR027417">
    <property type="entry name" value="P-loop_NTPase"/>
</dbReference>
<gene>
    <name evidence="20" type="primary">recQ</name>
    <name evidence="20" type="ORF">HMPREF9220_0660</name>
</gene>
<dbReference type="Pfam" id="PF00570">
    <property type="entry name" value="HRDC"/>
    <property type="match status" value="2"/>
</dbReference>
<dbReference type="PANTHER" id="PTHR13710">
    <property type="entry name" value="DNA HELICASE RECQ FAMILY MEMBER"/>
    <property type="match status" value="1"/>
</dbReference>
<evidence type="ECO:0000256" key="3">
    <source>
        <dbReference type="ARBA" id="ARBA00005446"/>
    </source>
</evidence>
<dbReference type="CDD" id="cd18794">
    <property type="entry name" value="SF2_C_RecQ"/>
    <property type="match status" value="1"/>
</dbReference>
<dbReference type="Pfam" id="PF09382">
    <property type="entry name" value="RQC"/>
    <property type="match status" value="1"/>
</dbReference>
<dbReference type="InterPro" id="IPR032284">
    <property type="entry name" value="RecQ_Zn-bd"/>
</dbReference>
<evidence type="ECO:0000256" key="9">
    <source>
        <dbReference type="ARBA" id="ARBA00022833"/>
    </source>
</evidence>
<keyword evidence="5" id="KW-0547">Nucleotide-binding</keyword>
<comment type="caution">
    <text evidence="20">The sequence shown here is derived from an EMBL/GenBank/DDBJ whole genome shotgun (WGS) entry which is preliminary data.</text>
</comment>